<evidence type="ECO:0000313" key="1">
    <source>
        <dbReference type="Proteomes" id="UP000038045"/>
    </source>
</evidence>
<protein>
    <submittedName>
        <fullName evidence="2">Transposase</fullName>
    </submittedName>
</protein>
<reference evidence="2" key="1">
    <citation type="submission" date="2017-02" db="UniProtKB">
        <authorList>
            <consortium name="WormBaseParasite"/>
        </authorList>
    </citation>
    <scope>IDENTIFICATION</scope>
</reference>
<sequence length="51" mass="5820">VLLNSDFDPRNITTIVTDMETDECRALLPYLPKYFSYTSGSEQYTPLSNEA</sequence>
<organism evidence="1 2">
    <name type="scientific">Parastrongyloides trichosuri</name>
    <name type="common">Possum-specific nematode worm</name>
    <dbReference type="NCBI Taxonomy" id="131310"/>
    <lineage>
        <taxon>Eukaryota</taxon>
        <taxon>Metazoa</taxon>
        <taxon>Ecdysozoa</taxon>
        <taxon>Nematoda</taxon>
        <taxon>Chromadorea</taxon>
        <taxon>Rhabditida</taxon>
        <taxon>Tylenchina</taxon>
        <taxon>Panagrolaimomorpha</taxon>
        <taxon>Strongyloidoidea</taxon>
        <taxon>Strongyloididae</taxon>
        <taxon>Parastrongyloides</taxon>
    </lineage>
</organism>
<dbReference type="AlphaFoldDB" id="A0A0N4ZWN4"/>
<accession>A0A0N4ZWN4</accession>
<dbReference type="Proteomes" id="UP000038045">
    <property type="component" value="Unplaced"/>
</dbReference>
<evidence type="ECO:0000313" key="2">
    <source>
        <dbReference type="WBParaSite" id="PTRK_0001310000.1"/>
    </source>
</evidence>
<keyword evidence="1" id="KW-1185">Reference proteome</keyword>
<proteinExistence type="predicted"/>
<name>A0A0N4ZWN4_PARTI</name>
<dbReference type="WBParaSite" id="PTRK_0001310000.1">
    <property type="protein sequence ID" value="PTRK_0001310000.1"/>
    <property type="gene ID" value="PTRK_0001310000"/>
</dbReference>